<dbReference type="CDD" id="cd03801">
    <property type="entry name" value="GT4_PimA-like"/>
    <property type="match status" value="1"/>
</dbReference>
<dbReference type="AlphaFoldDB" id="A0A1M5IRI8"/>
<dbReference type="EMBL" id="FQWB01000003">
    <property type="protein sequence ID" value="SHG30937.1"/>
    <property type="molecule type" value="Genomic_DNA"/>
</dbReference>
<dbReference type="Proteomes" id="UP000184516">
    <property type="component" value="Unassembled WGS sequence"/>
</dbReference>
<keyword evidence="2" id="KW-0808">Transferase</keyword>
<organism evidence="2 3">
    <name type="scientific">Flavobacterium fluvii</name>
    <dbReference type="NCBI Taxonomy" id="468056"/>
    <lineage>
        <taxon>Bacteria</taxon>
        <taxon>Pseudomonadati</taxon>
        <taxon>Bacteroidota</taxon>
        <taxon>Flavobacteriia</taxon>
        <taxon>Flavobacteriales</taxon>
        <taxon>Flavobacteriaceae</taxon>
        <taxon>Flavobacterium</taxon>
    </lineage>
</organism>
<evidence type="ECO:0000313" key="2">
    <source>
        <dbReference type="EMBL" id="SHG30937.1"/>
    </source>
</evidence>
<evidence type="ECO:0000259" key="1">
    <source>
        <dbReference type="Pfam" id="PF00534"/>
    </source>
</evidence>
<dbReference type="RefSeq" id="WP_084546131.1">
    <property type="nucleotide sequence ID" value="NZ_FQWB01000003.1"/>
</dbReference>
<gene>
    <name evidence="2" type="ORF">SAMN05443549_103210</name>
</gene>
<protein>
    <submittedName>
        <fullName evidence="2">Glycosyltransferase involved in cell wall bisynthesis</fullName>
    </submittedName>
</protein>
<dbReference type="STRING" id="468056.SAMN05443549_103210"/>
<name>A0A1M5IRI8_9FLAO</name>
<dbReference type="Pfam" id="PF00534">
    <property type="entry name" value="Glycos_transf_1"/>
    <property type="match status" value="1"/>
</dbReference>
<dbReference type="PANTHER" id="PTHR12526">
    <property type="entry name" value="GLYCOSYLTRANSFERASE"/>
    <property type="match status" value="1"/>
</dbReference>
<accession>A0A1M5IRI8</accession>
<dbReference type="Gene3D" id="3.40.50.2000">
    <property type="entry name" value="Glycogen Phosphorylase B"/>
    <property type="match status" value="2"/>
</dbReference>
<sequence>MTKNKKIAVVCNYALNPNRIGGMDRFYVGYDKKAKELGYEVEWYFLDYEPFYFYSRLTIFSANNQNVESFFLKKVNQENLRYDILVTHFLALCTSFFKKAKGEGIQQTIVVDHNPRPLEGFPLSKILKNKAKGILYSRYIDQFIGVSEYTRKHILKDYGFFLDKKTTVVYNGIDTSVFVKRIRENKNKFILTSHLRESKGIQDLLKALSLLESNITNQMQIDVFGEGPYEGELRRLTNKFNLAGIVNYEGSSSNLNKLYSEYAFLIQPSHGETFCYSIIESLVCKVPVVTTLEAGNVLSVIEENTNGFLFNAGNYQQLATILKNIVLGDLKIDKDFSLQIEKDFNLEKMVNEHIQLLCK</sequence>
<evidence type="ECO:0000313" key="3">
    <source>
        <dbReference type="Proteomes" id="UP000184516"/>
    </source>
</evidence>
<feature type="domain" description="Glycosyl transferase family 1" evidence="1">
    <location>
        <begin position="176"/>
        <end position="327"/>
    </location>
</feature>
<dbReference type="SUPFAM" id="SSF53756">
    <property type="entry name" value="UDP-Glycosyltransferase/glycogen phosphorylase"/>
    <property type="match status" value="1"/>
</dbReference>
<dbReference type="GO" id="GO:0016757">
    <property type="term" value="F:glycosyltransferase activity"/>
    <property type="evidence" value="ECO:0007669"/>
    <property type="project" value="InterPro"/>
</dbReference>
<dbReference type="PANTHER" id="PTHR12526:SF630">
    <property type="entry name" value="GLYCOSYLTRANSFERASE"/>
    <property type="match status" value="1"/>
</dbReference>
<keyword evidence="3" id="KW-1185">Reference proteome</keyword>
<proteinExistence type="predicted"/>
<dbReference type="InterPro" id="IPR001296">
    <property type="entry name" value="Glyco_trans_1"/>
</dbReference>
<dbReference type="OrthoDB" id="9811239at2"/>
<reference evidence="3" key="1">
    <citation type="submission" date="2016-11" db="EMBL/GenBank/DDBJ databases">
        <authorList>
            <person name="Varghese N."/>
            <person name="Submissions S."/>
        </authorList>
    </citation>
    <scope>NUCLEOTIDE SEQUENCE [LARGE SCALE GENOMIC DNA]</scope>
    <source>
        <strain evidence="3">DSM 19978</strain>
    </source>
</reference>